<sequence length="65" mass="7621">MENTEKQMLKERLLDVAEGVHQAKDWIEADDYDLALIQLNDTLRLLQKMKTKVALEIFSKKETVM</sequence>
<dbReference type="AlphaFoldDB" id="A0A420XJ19"/>
<evidence type="ECO:0000313" key="1">
    <source>
        <dbReference type="EMBL" id="RKR77151.1"/>
    </source>
</evidence>
<organism evidence="1 2">
    <name type="scientific">Otariodibacter oris</name>
    <dbReference type="NCBI Taxonomy" id="1032623"/>
    <lineage>
        <taxon>Bacteria</taxon>
        <taxon>Pseudomonadati</taxon>
        <taxon>Pseudomonadota</taxon>
        <taxon>Gammaproteobacteria</taxon>
        <taxon>Pasteurellales</taxon>
        <taxon>Pasteurellaceae</taxon>
        <taxon>Otariodibacter</taxon>
    </lineage>
</organism>
<comment type="caution">
    <text evidence="1">The sequence shown here is derived from an EMBL/GenBank/DDBJ whole genome shotgun (WGS) entry which is preliminary data.</text>
</comment>
<keyword evidence="2" id="KW-1185">Reference proteome</keyword>
<proteinExistence type="predicted"/>
<dbReference type="EMBL" id="RBJC01000004">
    <property type="protein sequence ID" value="RKR77151.1"/>
    <property type="molecule type" value="Genomic_DNA"/>
</dbReference>
<accession>A0A420XJ19</accession>
<dbReference type="RefSeq" id="WP_121121603.1">
    <property type="nucleotide sequence ID" value="NZ_CP016604.1"/>
</dbReference>
<dbReference type="Proteomes" id="UP000280099">
    <property type="component" value="Unassembled WGS sequence"/>
</dbReference>
<protein>
    <submittedName>
        <fullName evidence="1">Uncharacterized protein</fullName>
    </submittedName>
</protein>
<evidence type="ECO:0000313" key="2">
    <source>
        <dbReference type="Proteomes" id="UP000280099"/>
    </source>
</evidence>
<reference evidence="1 2" key="1">
    <citation type="submission" date="2018-10" db="EMBL/GenBank/DDBJ databases">
        <title>Genomic Encyclopedia of Type Strains, Phase IV (KMG-IV): sequencing the most valuable type-strain genomes for metagenomic binning, comparative biology and taxonomic classification.</title>
        <authorList>
            <person name="Goeker M."/>
        </authorList>
    </citation>
    <scope>NUCLEOTIDE SEQUENCE [LARGE SCALE GENOMIC DNA]</scope>
    <source>
        <strain evidence="1 2">DSM 23800</strain>
    </source>
</reference>
<gene>
    <name evidence="1" type="ORF">DES31_0476</name>
</gene>
<name>A0A420XJ19_9PAST</name>